<dbReference type="Pfam" id="PF00076">
    <property type="entry name" value="RRM_1"/>
    <property type="match status" value="5"/>
</dbReference>
<evidence type="ECO:0000259" key="8">
    <source>
        <dbReference type="PROSITE" id="PS50102"/>
    </source>
</evidence>
<sequence length="908" mass="102108">MSRIIVKGLPPRCSENQLKAVFEKYGTITDCALKFTKEGKFRRFAFVGFEGGECGREAIGQTNDTFIGSYKLQVEECKGFGDNTKPRAWSKYAKESSAYKRKHGDETPAAPQKKQKKEEQDDEEADSASNQNKKAKRAEEFRNFLEAKGVNVEEDKTPVISKEEAERDEGLVNMLLEDIKGDTHLSVIVTGLPSSIKQKHVKDWFAPIRVKALKVVKDDKVAASFVSFEKTGDVKRALLKNAQFLGGYKISVVAVPGSVNPHEERQREREEGKEKGKKGGGLANPELTREQEEAKMRDSILDTGRLFLRNLPFSTTEADLRALFKPFGELAEVQVIIAKSTGACKGFAIVEFMFPEAAVAAYAKLDGSIFKGRMLHILPGEEKREEKKEEGDETEEGKKKRMDEKSSFKREKSEKMKKNAAKNQHSWNALFLGANAVADSLAEKLGVSKADILGSEGGESAAVRLALAETRIVRETREFLMSSGVRLDAFSRPATKRSDTVILCKNLPAGVQQEELQRMFEKFGDLTKVLIPPEGGVSALIVFGNSVDAKAAFSKLAYARFRTQPLYLEWAPGDVFEEEKKEREKGEEEGAEEGEEEKDEAVESESSKKKRKRGEEMTEDEKKEERKSKKHKKTKDEMKEEEEEPEVKEEEEEEVVEEKKEETEEGKSDVDRGDPEENAVVFVKNLSWETDDEALEKLFRQRFEIAHAKVSRKFNPADPSSPLSMGFGFVQFWTKDDAMEAIKTMQGALLAGHSIELKHSNRELTDDTKKKQRKTVDRLEQGESMKLIVRNVPFQASPSEVESLFSAFGGLKSVRMPKKVGGGGSHRGFGFVDFSTKGDAKRAFDSLVHSTHLYGRRLVLEWARGEDESVEQLREKTASRFAGGEKEHRKLKKRMEALEKDLKVIDDD</sequence>
<evidence type="ECO:0000256" key="2">
    <source>
        <dbReference type="ARBA" id="ARBA00022737"/>
    </source>
</evidence>
<comment type="caution">
    <text evidence="9">The sequence shown here is derived from an EMBL/GenBank/DDBJ whole genome shotgun (WGS) entry which is preliminary data.</text>
</comment>
<feature type="region of interest" description="Disordered" evidence="7">
    <location>
        <begin position="381"/>
        <end position="419"/>
    </location>
</feature>
<dbReference type="InterPro" id="IPR035979">
    <property type="entry name" value="RBD_domain_sf"/>
</dbReference>
<evidence type="ECO:0000313" key="9">
    <source>
        <dbReference type="EMBL" id="GMR50538.1"/>
    </source>
</evidence>
<dbReference type="PANTHER" id="PTHR48039">
    <property type="entry name" value="RNA-BINDING MOTIF PROTEIN 14B"/>
    <property type="match status" value="1"/>
</dbReference>
<feature type="domain" description="RRM" evidence="8">
    <location>
        <begin position="500"/>
        <end position="573"/>
    </location>
</feature>
<feature type="domain" description="RRM" evidence="8">
    <location>
        <begin position="679"/>
        <end position="762"/>
    </location>
</feature>
<feature type="domain" description="RRM" evidence="8">
    <location>
        <begin position="185"/>
        <end position="252"/>
    </location>
</feature>
<keyword evidence="3 5" id="KW-0694">RNA-binding</keyword>
<feature type="compositionally biased region" description="Basic and acidic residues" evidence="7">
    <location>
        <begin position="613"/>
        <end position="627"/>
    </location>
</feature>
<dbReference type="PANTHER" id="PTHR48039:SF5">
    <property type="entry name" value="RNA-BINDING PROTEIN 28"/>
    <property type="match status" value="1"/>
</dbReference>
<accession>A0AAN5CTI1</accession>
<feature type="region of interest" description="Disordered" evidence="7">
    <location>
        <begin position="95"/>
        <end position="136"/>
    </location>
</feature>
<evidence type="ECO:0000313" key="10">
    <source>
        <dbReference type="Proteomes" id="UP001328107"/>
    </source>
</evidence>
<evidence type="ECO:0000256" key="1">
    <source>
        <dbReference type="ARBA" id="ARBA00004123"/>
    </source>
</evidence>
<keyword evidence="4" id="KW-0539">Nucleus</keyword>
<evidence type="ECO:0000256" key="4">
    <source>
        <dbReference type="ARBA" id="ARBA00023242"/>
    </source>
</evidence>
<dbReference type="GO" id="GO:0005730">
    <property type="term" value="C:nucleolus"/>
    <property type="evidence" value="ECO:0007669"/>
    <property type="project" value="TreeGrafter"/>
</dbReference>
<dbReference type="Proteomes" id="UP001328107">
    <property type="component" value="Unassembled WGS sequence"/>
</dbReference>
<dbReference type="PROSITE" id="PS50102">
    <property type="entry name" value="RRM"/>
    <property type="match status" value="6"/>
</dbReference>
<feature type="domain" description="RRM" evidence="8">
    <location>
        <begin position="785"/>
        <end position="865"/>
    </location>
</feature>
<keyword evidence="10" id="KW-1185">Reference proteome</keyword>
<dbReference type="Gene3D" id="3.30.70.330">
    <property type="match status" value="6"/>
</dbReference>
<evidence type="ECO:0000256" key="7">
    <source>
        <dbReference type="SAM" id="MobiDB-lite"/>
    </source>
</evidence>
<feature type="compositionally biased region" description="Basic and acidic residues" evidence="7">
    <location>
        <begin position="381"/>
        <end position="417"/>
    </location>
</feature>
<organism evidence="9 10">
    <name type="scientific">Pristionchus mayeri</name>
    <dbReference type="NCBI Taxonomy" id="1317129"/>
    <lineage>
        <taxon>Eukaryota</taxon>
        <taxon>Metazoa</taxon>
        <taxon>Ecdysozoa</taxon>
        <taxon>Nematoda</taxon>
        <taxon>Chromadorea</taxon>
        <taxon>Rhabditida</taxon>
        <taxon>Rhabditina</taxon>
        <taxon>Diplogasteromorpha</taxon>
        <taxon>Diplogasteroidea</taxon>
        <taxon>Neodiplogasteridae</taxon>
        <taxon>Pristionchus</taxon>
    </lineage>
</organism>
<feature type="domain" description="RRM" evidence="8">
    <location>
        <begin position="304"/>
        <end position="382"/>
    </location>
</feature>
<gene>
    <name evidence="9" type="ORF">PMAYCL1PPCAC_20733</name>
</gene>
<protein>
    <recommendedName>
        <fullName evidence="8">RRM domain-containing protein</fullName>
    </recommendedName>
</protein>
<feature type="compositionally biased region" description="Basic and acidic residues" evidence="7">
    <location>
        <begin position="657"/>
        <end position="674"/>
    </location>
</feature>
<dbReference type="GO" id="GO:0003729">
    <property type="term" value="F:mRNA binding"/>
    <property type="evidence" value="ECO:0007669"/>
    <property type="project" value="TreeGrafter"/>
</dbReference>
<feature type="compositionally biased region" description="Acidic residues" evidence="7">
    <location>
        <begin position="639"/>
        <end position="656"/>
    </location>
</feature>
<feature type="coiled-coil region" evidence="6">
    <location>
        <begin position="881"/>
        <end position="908"/>
    </location>
</feature>
<keyword evidence="2" id="KW-0677">Repeat</keyword>
<feature type="compositionally biased region" description="Basic and acidic residues" evidence="7">
    <location>
        <begin position="578"/>
        <end position="588"/>
    </location>
</feature>
<dbReference type="SUPFAM" id="SSF54928">
    <property type="entry name" value="RNA-binding domain, RBD"/>
    <property type="match status" value="5"/>
</dbReference>
<dbReference type="InterPro" id="IPR012677">
    <property type="entry name" value="Nucleotide-bd_a/b_plait_sf"/>
</dbReference>
<dbReference type="EMBL" id="BTRK01000004">
    <property type="protein sequence ID" value="GMR50538.1"/>
    <property type="molecule type" value="Genomic_DNA"/>
</dbReference>
<feature type="compositionally biased region" description="Basic and acidic residues" evidence="7">
    <location>
        <begin position="261"/>
        <end position="274"/>
    </location>
</feature>
<name>A0AAN5CTI1_9BILA</name>
<feature type="domain" description="RRM" evidence="8">
    <location>
        <begin position="2"/>
        <end position="79"/>
    </location>
</feature>
<keyword evidence="6" id="KW-0175">Coiled coil</keyword>
<evidence type="ECO:0000256" key="3">
    <source>
        <dbReference type="ARBA" id="ARBA00022884"/>
    </source>
</evidence>
<reference evidence="10" key="1">
    <citation type="submission" date="2022-10" db="EMBL/GenBank/DDBJ databases">
        <title>Genome assembly of Pristionchus species.</title>
        <authorList>
            <person name="Yoshida K."/>
            <person name="Sommer R.J."/>
        </authorList>
    </citation>
    <scope>NUCLEOTIDE SEQUENCE [LARGE SCALE GENOMIC DNA]</scope>
    <source>
        <strain evidence="10">RS5460</strain>
    </source>
</reference>
<feature type="compositionally biased region" description="Acidic residues" evidence="7">
    <location>
        <begin position="589"/>
        <end position="603"/>
    </location>
</feature>
<feature type="region of interest" description="Disordered" evidence="7">
    <location>
        <begin position="578"/>
        <end position="674"/>
    </location>
</feature>
<evidence type="ECO:0000256" key="5">
    <source>
        <dbReference type="PROSITE-ProRule" id="PRU00176"/>
    </source>
</evidence>
<proteinExistence type="predicted"/>
<dbReference type="InterPro" id="IPR051945">
    <property type="entry name" value="RRM_MRD1_RNA_proc_ribogen"/>
</dbReference>
<dbReference type="CDD" id="cd12317">
    <property type="entry name" value="RRM4_RBM19_RRM3_MRD1"/>
    <property type="match status" value="1"/>
</dbReference>
<evidence type="ECO:0000256" key="6">
    <source>
        <dbReference type="SAM" id="Coils"/>
    </source>
</evidence>
<comment type="subcellular location">
    <subcellularLocation>
        <location evidence="1">Nucleus</location>
    </subcellularLocation>
</comment>
<feature type="compositionally biased region" description="Basic and acidic residues" evidence="7">
    <location>
        <begin position="95"/>
        <end position="106"/>
    </location>
</feature>
<dbReference type="SMART" id="SM00360">
    <property type="entry name" value="RRM"/>
    <property type="match status" value="6"/>
</dbReference>
<dbReference type="InterPro" id="IPR000504">
    <property type="entry name" value="RRM_dom"/>
</dbReference>
<dbReference type="AlphaFoldDB" id="A0AAN5CTI1"/>
<feature type="region of interest" description="Disordered" evidence="7">
    <location>
        <begin position="259"/>
        <end position="295"/>
    </location>
</feature>